<dbReference type="Proteomes" id="UP001358586">
    <property type="component" value="Chromosome 4"/>
</dbReference>
<accession>A0ABR0Q7R6</accession>
<keyword evidence="2" id="KW-1185">Reference proteome</keyword>
<dbReference type="EMBL" id="JARKNE010000004">
    <property type="protein sequence ID" value="KAK5835276.1"/>
    <property type="molecule type" value="Genomic_DNA"/>
</dbReference>
<protein>
    <submittedName>
        <fullName evidence="1">Uncharacterized protein</fullName>
    </submittedName>
</protein>
<evidence type="ECO:0000313" key="2">
    <source>
        <dbReference type="Proteomes" id="UP001358586"/>
    </source>
</evidence>
<sequence>MLRVYENEFLVLPDLSTLEVPPTNFELVPDKGLCRNPKGYPQSSRIHNKMHIKEKSDGVDVHVVGDRGDQHPL</sequence>
<gene>
    <name evidence="1" type="ORF">PVK06_010963</name>
</gene>
<reference evidence="1 2" key="1">
    <citation type="submission" date="2023-03" db="EMBL/GenBank/DDBJ databases">
        <title>WGS of Gossypium arboreum.</title>
        <authorList>
            <person name="Yu D."/>
        </authorList>
    </citation>
    <scope>NUCLEOTIDE SEQUENCE [LARGE SCALE GENOMIC DNA]</scope>
    <source>
        <tissue evidence="1">Leaf</tissue>
    </source>
</reference>
<proteinExistence type="predicted"/>
<name>A0ABR0Q7R6_GOSAR</name>
<evidence type="ECO:0000313" key="1">
    <source>
        <dbReference type="EMBL" id="KAK5835276.1"/>
    </source>
</evidence>
<comment type="caution">
    <text evidence="1">The sequence shown here is derived from an EMBL/GenBank/DDBJ whole genome shotgun (WGS) entry which is preliminary data.</text>
</comment>
<organism evidence="1 2">
    <name type="scientific">Gossypium arboreum</name>
    <name type="common">Tree cotton</name>
    <name type="synonym">Gossypium nanking</name>
    <dbReference type="NCBI Taxonomy" id="29729"/>
    <lineage>
        <taxon>Eukaryota</taxon>
        <taxon>Viridiplantae</taxon>
        <taxon>Streptophyta</taxon>
        <taxon>Embryophyta</taxon>
        <taxon>Tracheophyta</taxon>
        <taxon>Spermatophyta</taxon>
        <taxon>Magnoliopsida</taxon>
        <taxon>eudicotyledons</taxon>
        <taxon>Gunneridae</taxon>
        <taxon>Pentapetalae</taxon>
        <taxon>rosids</taxon>
        <taxon>malvids</taxon>
        <taxon>Malvales</taxon>
        <taxon>Malvaceae</taxon>
        <taxon>Malvoideae</taxon>
        <taxon>Gossypium</taxon>
    </lineage>
</organism>